<dbReference type="AlphaFoldDB" id="A0A6M3LGD1"/>
<proteinExistence type="predicted"/>
<organism evidence="2">
    <name type="scientific">viral metagenome</name>
    <dbReference type="NCBI Taxonomy" id="1070528"/>
    <lineage>
        <taxon>unclassified sequences</taxon>
        <taxon>metagenomes</taxon>
        <taxon>organismal metagenomes</taxon>
    </lineage>
</organism>
<name>A0A6M3LGD1_9ZZZZ</name>
<reference evidence="2" key="1">
    <citation type="submission" date="2020-03" db="EMBL/GenBank/DDBJ databases">
        <title>The deep terrestrial virosphere.</title>
        <authorList>
            <person name="Holmfeldt K."/>
            <person name="Nilsson E."/>
            <person name="Simone D."/>
            <person name="Lopez-Fernandez M."/>
            <person name="Wu X."/>
            <person name="de Brujin I."/>
            <person name="Lundin D."/>
            <person name="Andersson A."/>
            <person name="Bertilsson S."/>
            <person name="Dopson M."/>
        </authorList>
    </citation>
    <scope>NUCLEOTIDE SEQUENCE</scope>
    <source>
        <strain evidence="1">MM415A03587</strain>
        <strain evidence="2">MM415B04087</strain>
    </source>
</reference>
<evidence type="ECO:0000313" key="1">
    <source>
        <dbReference type="EMBL" id="QJA70709.1"/>
    </source>
</evidence>
<accession>A0A6M3LGD1</accession>
<gene>
    <name evidence="1" type="ORF">MM415A03587_0012</name>
    <name evidence="2" type="ORF">MM415B04087_0002</name>
</gene>
<dbReference type="EMBL" id="MT143186">
    <property type="protein sequence ID" value="QJA93900.1"/>
    <property type="molecule type" value="Genomic_DNA"/>
</dbReference>
<protein>
    <submittedName>
        <fullName evidence="2">Uncharacterized protein</fullName>
    </submittedName>
</protein>
<dbReference type="EMBL" id="MT141814">
    <property type="protein sequence ID" value="QJA70709.1"/>
    <property type="molecule type" value="Genomic_DNA"/>
</dbReference>
<sequence length="79" mass="9339">MTKANEQLPKLRRKLHFKLSSSGRLLSGHMRRNDFKLHSAESDYRWHYAGGSYAVRPNDEWEYNSERIYLSDPRAQEGV</sequence>
<evidence type="ECO:0000313" key="2">
    <source>
        <dbReference type="EMBL" id="QJA93900.1"/>
    </source>
</evidence>